<dbReference type="PROSITE" id="PS51257">
    <property type="entry name" value="PROKAR_LIPOPROTEIN"/>
    <property type="match status" value="1"/>
</dbReference>
<reference evidence="2 3" key="2">
    <citation type="journal article" date="2011" name="ISME J.">
        <title>RNA-seq reveals cooperative metabolic interactions between two termite-gut spirochete species in co-culture.</title>
        <authorList>
            <person name="Rosenthal A.Z."/>
            <person name="Matson E.G."/>
            <person name="Eldar A."/>
            <person name="Leadbetter J.R."/>
        </authorList>
    </citation>
    <scope>NUCLEOTIDE SEQUENCE [LARGE SCALE GENOMIC DNA]</scope>
    <source>
        <strain evidence="3">ATCC BAA-887 / DSM 12427 / ZAS-2</strain>
    </source>
</reference>
<keyword evidence="1" id="KW-0732">Signal</keyword>
<dbReference type="PANTHER" id="PTHR30006">
    <property type="entry name" value="THIAMINE-BINDING PERIPLASMIC PROTEIN-RELATED"/>
    <property type="match status" value="1"/>
</dbReference>
<sequence>MKRIIILSACVFALALSCGKGKTTGSSQAAAPVTPVITEWAKANKVDDGSQTEDELYELAKKEGQVTIYSISSRITSIKVSFEKKYPGVTVNAFDISSNELYEKVTREYAAGVYNADLVHIKDEDGAIYQEMVLPGKFNLYYPQDICAHIPESSRAYSMPLYVELSQWFYNSELFSAPPISSWWDLTKPEWKGRIVMQDPLSANTYLINFAAFVANSALFEEDYQKVFGEKIKLSPECPTAAHELIKRLTANDIIFESSSDRVCEAVGTKGQKGPGLVGWAASSKLRKNASDNWVLAPINITPGTSLHNQNNLYLVDQAPHPNAAKLLLRWMLGGTDGKGEGFNPFNTLGGWSVRDDVVPAKGNPLLADLKTFEADPSYLYSAVPDIKDYWISLQTKR</sequence>
<dbReference type="STRING" id="545694.TREPR_1974"/>
<accession>F5YKG0</accession>
<evidence type="ECO:0000313" key="3">
    <source>
        <dbReference type="Proteomes" id="UP000009223"/>
    </source>
</evidence>
<dbReference type="InterPro" id="IPR006059">
    <property type="entry name" value="SBP"/>
</dbReference>
<dbReference type="PANTHER" id="PTHR30006:SF2">
    <property type="entry name" value="ABC TRANSPORTER SUBSTRATE-BINDING PROTEIN"/>
    <property type="match status" value="1"/>
</dbReference>
<gene>
    <name evidence="2" type="ordered locus">TREPR_1974</name>
</gene>
<organism evidence="2 3">
    <name type="scientific">Treponema primitia (strain ATCC BAA-887 / DSM 12427 / ZAS-2)</name>
    <dbReference type="NCBI Taxonomy" id="545694"/>
    <lineage>
        <taxon>Bacteria</taxon>
        <taxon>Pseudomonadati</taxon>
        <taxon>Spirochaetota</taxon>
        <taxon>Spirochaetia</taxon>
        <taxon>Spirochaetales</taxon>
        <taxon>Treponemataceae</taxon>
        <taxon>Treponema</taxon>
    </lineage>
</organism>
<name>F5YKG0_TREPZ</name>
<reference evidence="3" key="1">
    <citation type="submission" date="2009-12" db="EMBL/GenBank/DDBJ databases">
        <title>Complete sequence of Treponema primitia strain ZAS-2.</title>
        <authorList>
            <person name="Tetu S.G."/>
            <person name="Matson E."/>
            <person name="Ren Q."/>
            <person name="Seshadri R."/>
            <person name="Elbourne L."/>
            <person name="Hassan K.A."/>
            <person name="Durkin A."/>
            <person name="Radune D."/>
            <person name="Mohamoud Y."/>
            <person name="Shay R."/>
            <person name="Jin S."/>
            <person name="Zhang X."/>
            <person name="Lucey K."/>
            <person name="Ballor N.R."/>
            <person name="Ottesen E."/>
            <person name="Rosenthal R."/>
            <person name="Allen A."/>
            <person name="Leadbetter J.R."/>
            <person name="Paulsen I.T."/>
        </authorList>
    </citation>
    <scope>NUCLEOTIDE SEQUENCE [LARGE SCALE GENOMIC DNA]</scope>
    <source>
        <strain evidence="3">ATCC BAA-887 / DSM 12427 / ZAS-2</strain>
    </source>
</reference>
<proteinExistence type="predicted"/>
<dbReference type="EMBL" id="CP001843">
    <property type="protein sequence ID" value="AEF83603.1"/>
    <property type="molecule type" value="Genomic_DNA"/>
</dbReference>
<dbReference type="RefSeq" id="WP_015708179.1">
    <property type="nucleotide sequence ID" value="NC_015578.1"/>
</dbReference>
<evidence type="ECO:0000256" key="1">
    <source>
        <dbReference type="ARBA" id="ARBA00022729"/>
    </source>
</evidence>
<dbReference type="Gene3D" id="3.40.190.10">
    <property type="entry name" value="Periplasmic binding protein-like II"/>
    <property type="match status" value="2"/>
</dbReference>
<dbReference type="KEGG" id="tpi:TREPR_1974"/>
<keyword evidence="3" id="KW-1185">Reference proteome</keyword>
<dbReference type="HOGENOM" id="CLU_054563_0_0_12"/>
<evidence type="ECO:0000313" key="2">
    <source>
        <dbReference type="EMBL" id="AEF83603.1"/>
    </source>
</evidence>
<dbReference type="Proteomes" id="UP000009223">
    <property type="component" value="Chromosome"/>
</dbReference>
<dbReference type="SUPFAM" id="SSF53850">
    <property type="entry name" value="Periplasmic binding protein-like II"/>
    <property type="match status" value="1"/>
</dbReference>
<dbReference type="AlphaFoldDB" id="F5YKG0"/>
<dbReference type="Pfam" id="PF13416">
    <property type="entry name" value="SBP_bac_8"/>
    <property type="match status" value="1"/>
</dbReference>
<dbReference type="eggNOG" id="COG1840">
    <property type="taxonomic scope" value="Bacteria"/>
</dbReference>
<protein>
    <submittedName>
        <fullName evidence="2">Conserved hypothetical ABC transporter periplasmic solute-binding protein</fullName>
    </submittedName>
</protein>